<name>A7MVN7_VIBC1</name>
<proteinExistence type="predicted"/>
<dbReference type="EMBL" id="CP000789">
    <property type="protein sequence ID" value="ABU71207.1"/>
    <property type="molecule type" value="Genomic_DNA"/>
</dbReference>
<dbReference type="Proteomes" id="UP000008152">
    <property type="component" value="Chromosome I"/>
</dbReference>
<evidence type="ECO:0000313" key="1">
    <source>
        <dbReference type="EMBL" id="ABU71207.1"/>
    </source>
</evidence>
<accession>A7MVN7</accession>
<dbReference type="PATRIC" id="fig|338187.36.peg.2171"/>
<dbReference type="AlphaFoldDB" id="A7MVN7"/>
<organism evidence="1 2">
    <name type="scientific">Vibrio campbellii (strain ATCC BAA-1116)</name>
    <dbReference type="NCBI Taxonomy" id="2902295"/>
    <lineage>
        <taxon>Bacteria</taxon>
        <taxon>Pseudomonadati</taxon>
        <taxon>Pseudomonadota</taxon>
        <taxon>Gammaproteobacteria</taxon>
        <taxon>Vibrionales</taxon>
        <taxon>Vibrionaceae</taxon>
        <taxon>Vibrio</taxon>
    </lineage>
</organism>
<gene>
    <name evidence="1" type="ordered locus">VIBHAR_02245</name>
</gene>
<reference evidence="1 2" key="1">
    <citation type="submission" date="2007-08" db="EMBL/GenBank/DDBJ databases">
        <authorList>
            <consortium name="The Vibrio harveyi Genome Sequencing Project"/>
            <person name="Bassler B."/>
            <person name="Clifton S.W."/>
            <person name="Fulton L."/>
            <person name="Delehaunty K."/>
            <person name="Fronick C."/>
            <person name="Harrison M."/>
            <person name="Markivic C."/>
            <person name="Fulton R."/>
            <person name="Tin-Wollam A.-M."/>
            <person name="Shah N."/>
            <person name="Pepin K."/>
            <person name="Nash W."/>
            <person name="Thiruvilangam P."/>
            <person name="Bhonagiri V."/>
            <person name="Waters C."/>
            <person name="Tu K.C."/>
            <person name="Irgon J."/>
            <person name="Wilson R.K."/>
        </authorList>
    </citation>
    <scope>NUCLEOTIDE SEQUENCE [LARGE SCALE GENOMIC DNA]</scope>
    <source>
        <strain evidence="2">ATCC BAA-1116 / BB120</strain>
    </source>
</reference>
<evidence type="ECO:0000313" key="2">
    <source>
        <dbReference type="Proteomes" id="UP000008152"/>
    </source>
</evidence>
<protein>
    <submittedName>
        <fullName evidence="1">Uncharacterized protein</fullName>
    </submittedName>
</protein>
<dbReference type="KEGG" id="vha:VIBHAR_02245"/>
<sequence length="45" mass="5168">MLMTHFPCAVNQFAIWVTHSWNQKNKRQSEQRPAFGCIGSLFGLS</sequence>